<evidence type="ECO:0000313" key="3">
    <source>
        <dbReference type="EMBL" id="KAF9064820.1"/>
    </source>
</evidence>
<keyword evidence="2" id="KW-1133">Transmembrane helix</keyword>
<protein>
    <submittedName>
        <fullName evidence="3">Uncharacterized protein</fullName>
    </submittedName>
</protein>
<sequence length="506" mass="55978">MPDEVTQTYNIAIRPAITALTSRSRLNDVSSPKLQIQVIFYGIYLSLSATYVSLLRRQKNHDKFKHMFYPMTSLALFLLATAGLVLSTFDVANLMMLLMSNIAGLDSTGREATFVKTRTAIEVIYALANLIGDSILVRANYYLHHKLLHVTPPQHTDIPLLLRLERQMASHPRPERSFLIEHRHVLFTLTPTQHPETNHCYHSINTAIVFAATADIQLGSSEEFATGGFSHQVAVGDALQYAFLGINVFNNILLTGMIAGRLWYLNKAAAKLFRTANTSDKRHSTIISMFLESGSLYPIALVICLGIQVSGSSATMDLILLQIVVRPVPQFPITHLVKYHQLITTPQGIAPTLILVRTSLGISIEHAPRREHVETELEAASWKTTGNYTSTTDTMRKPSSLNNNSDFATPVISSFPGYTGGTPMADTTSSVFEDHEDVEASPAPRRRDSYASSAHHSQSGDSSYWRPPNTPLPAPPTLDSDPFDPYVYLASGQSQSERLEPVRSQS</sequence>
<proteinExistence type="predicted"/>
<dbReference type="AlphaFoldDB" id="A0A9P5PMW0"/>
<reference evidence="3" key="1">
    <citation type="submission" date="2020-11" db="EMBL/GenBank/DDBJ databases">
        <authorList>
            <consortium name="DOE Joint Genome Institute"/>
            <person name="Ahrendt S."/>
            <person name="Riley R."/>
            <person name="Andreopoulos W."/>
            <person name="Labutti K."/>
            <person name="Pangilinan J."/>
            <person name="Ruiz-Duenas F.J."/>
            <person name="Barrasa J.M."/>
            <person name="Sanchez-Garcia M."/>
            <person name="Camarero S."/>
            <person name="Miyauchi S."/>
            <person name="Serrano A."/>
            <person name="Linde D."/>
            <person name="Babiker R."/>
            <person name="Drula E."/>
            <person name="Ayuso-Fernandez I."/>
            <person name="Pacheco R."/>
            <person name="Padilla G."/>
            <person name="Ferreira P."/>
            <person name="Barriuso J."/>
            <person name="Kellner H."/>
            <person name="Castanera R."/>
            <person name="Alfaro M."/>
            <person name="Ramirez L."/>
            <person name="Pisabarro A.G."/>
            <person name="Kuo A."/>
            <person name="Tritt A."/>
            <person name="Lipzen A."/>
            <person name="He G."/>
            <person name="Yan M."/>
            <person name="Ng V."/>
            <person name="Cullen D."/>
            <person name="Martin F."/>
            <person name="Rosso M.-N."/>
            <person name="Henrissat B."/>
            <person name="Hibbett D."/>
            <person name="Martinez A.T."/>
            <person name="Grigoriev I.V."/>
        </authorList>
    </citation>
    <scope>NUCLEOTIDE SEQUENCE</scope>
    <source>
        <strain evidence="3">AH 40177</strain>
    </source>
</reference>
<accession>A0A9P5PMW0</accession>
<feature type="region of interest" description="Disordered" evidence="1">
    <location>
        <begin position="384"/>
        <end position="406"/>
    </location>
</feature>
<gene>
    <name evidence="3" type="ORF">BDP27DRAFT_1450585</name>
</gene>
<evidence type="ECO:0000313" key="4">
    <source>
        <dbReference type="Proteomes" id="UP000772434"/>
    </source>
</evidence>
<feature type="transmembrane region" description="Helical" evidence="2">
    <location>
        <begin position="285"/>
        <end position="309"/>
    </location>
</feature>
<dbReference type="Proteomes" id="UP000772434">
    <property type="component" value="Unassembled WGS sequence"/>
</dbReference>
<dbReference type="EMBL" id="JADNRY010000115">
    <property type="protein sequence ID" value="KAF9064820.1"/>
    <property type="molecule type" value="Genomic_DNA"/>
</dbReference>
<keyword evidence="2" id="KW-0812">Transmembrane</keyword>
<keyword evidence="4" id="KW-1185">Reference proteome</keyword>
<organism evidence="3 4">
    <name type="scientific">Rhodocollybia butyracea</name>
    <dbReference type="NCBI Taxonomy" id="206335"/>
    <lineage>
        <taxon>Eukaryota</taxon>
        <taxon>Fungi</taxon>
        <taxon>Dikarya</taxon>
        <taxon>Basidiomycota</taxon>
        <taxon>Agaricomycotina</taxon>
        <taxon>Agaricomycetes</taxon>
        <taxon>Agaricomycetidae</taxon>
        <taxon>Agaricales</taxon>
        <taxon>Marasmiineae</taxon>
        <taxon>Omphalotaceae</taxon>
        <taxon>Rhodocollybia</taxon>
    </lineage>
</organism>
<name>A0A9P5PMW0_9AGAR</name>
<dbReference type="OrthoDB" id="3039972at2759"/>
<comment type="caution">
    <text evidence="3">The sequence shown here is derived from an EMBL/GenBank/DDBJ whole genome shotgun (WGS) entry which is preliminary data.</text>
</comment>
<feature type="compositionally biased region" description="Basic and acidic residues" evidence="1">
    <location>
        <begin position="497"/>
        <end position="506"/>
    </location>
</feature>
<feature type="transmembrane region" description="Helical" evidence="2">
    <location>
        <begin position="67"/>
        <end position="89"/>
    </location>
</feature>
<feature type="region of interest" description="Disordered" evidence="1">
    <location>
        <begin position="433"/>
        <end position="506"/>
    </location>
</feature>
<evidence type="ECO:0000256" key="2">
    <source>
        <dbReference type="SAM" id="Phobius"/>
    </source>
</evidence>
<evidence type="ECO:0000256" key="1">
    <source>
        <dbReference type="SAM" id="MobiDB-lite"/>
    </source>
</evidence>
<feature type="transmembrane region" description="Helical" evidence="2">
    <location>
        <begin position="241"/>
        <end position="264"/>
    </location>
</feature>
<keyword evidence="2" id="KW-0472">Membrane</keyword>
<feature type="transmembrane region" description="Helical" evidence="2">
    <location>
        <begin position="34"/>
        <end position="55"/>
    </location>
</feature>
<feature type="compositionally biased region" description="Low complexity" evidence="1">
    <location>
        <begin position="451"/>
        <end position="463"/>
    </location>
</feature>